<feature type="signal peptide" evidence="1">
    <location>
        <begin position="1"/>
        <end position="21"/>
    </location>
</feature>
<evidence type="ECO:0000256" key="1">
    <source>
        <dbReference type="SAM" id="SignalP"/>
    </source>
</evidence>
<evidence type="ECO:0000313" key="4">
    <source>
        <dbReference type="Proteomes" id="UP001500359"/>
    </source>
</evidence>
<proteinExistence type="predicted"/>
<dbReference type="EMBL" id="BAAAFD010000008">
    <property type="protein sequence ID" value="GAA0858100.1"/>
    <property type="molecule type" value="Genomic_DNA"/>
</dbReference>
<feature type="chain" id="PRO_5045784677" description="DUF3857 domain-containing protein" evidence="1">
    <location>
        <begin position="22"/>
        <end position="633"/>
    </location>
</feature>
<dbReference type="InterPro" id="IPR038765">
    <property type="entry name" value="Papain-like_cys_pep_sf"/>
</dbReference>
<keyword evidence="1" id="KW-0732">Signal</keyword>
<evidence type="ECO:0000259" key="2">
    <source>
        <dbReference type="Pfam" id="PF12969"/>
    </source>
</evidence>
<gene>
    <name evidence="3" type="ORF">GCM10009114_26410</name>
</gene>
<organism evidence="3 4">
    <name type="scientific">Aliiglaciecola litoralis</name>
    <dbReference type="NCBI Taxonomy" id="582857"/>
    <lineage>
        <taxon>Bacteria</taxon>
        <taxon>Pseudomonadati</taxon>
        <taxon>Pseudomonadota</taxon>
        <taxon>Gammaproteobacteria</taxon>
        <taxon>Alteromonadales</taxon>
        <taxon>Alteromonadaceae</taxon>
        <taxon>Aliiglaciecola</taxon>
    </lineage>
</organism>
<reference evidence="4" key="1">
    <citation type="journal article" date="2019" name="Int. J. Syst. Evol. Microbiol.">
        <title>The Global Catalogue of Microorganisms (GCM) 10K type strain sequencing project: providing services to taxonomists for standard genome sequencing and annotation.</title>
        <authorList>
            <consortium name="The Broad Institute Genomics Platform"/>
            <consortium name="The Broad Institute Genome Sequencing Center for Infectious Disease"/>
            <person name="Wu L."/>
            <person name="Ma J."/>
        </authorList>
    </citation>
    <scope>NUCLEOTIDE SEQUENCE [LARGE SCALE GENOMIC DNA]</scope>
    <source>
        <strain evidence="4">JCM 15896</strain>
    </source>
</reference>
<comment type="caution">
    <text evidence="3">The sequence shown here is derived from an EMBL/GenBank/DDBJ whole genome shotgun (WGS) entry which is preliminary data.</text>
</comment>
<feature type="domain" description="DUF3857" evidence="2">
    <location>
        <begin position="84"/>
        <end position="207"/>
    </location>
</feature>
<name>A0ABP3X2D1_9ALTE</name>
<dbReference type="InterPro" id="IPR024618">
    <property type="entry name" value="DUF3857"/>
</dbReference>
<dbReference type="Gene3D" id="2.60.40.3140">
    <property type="match status" value="1"/>
</dbReference>
<protein>
    <recommendedName>
        <fullName evidence="2">DUF3857 domain-containing protein</fullName>
    </recommendedName>
</protein>
<sequence length="633" mass="71491">MKTRLALLCLCLLIFVTKCWAASFVENRHDKQMMVELIGQKGELTSLDQNSLTKLFYHVDVAVLNKSVEVKTTIGWYYPNKEIVQDDGVESLSFNQHTDEIVITNAGVMSPKGEFSWLREGDVNVIDSDTINVFSESKNLIVSYPKLQAGSVSVIEYIRKTDLNKLEGTWSRIFYPQNLTDTLSFKLNVNWQAEKPLQYFNASPDVTCQESTRSLTCKGALIKALDSDDNFHYRDRLQNIVLTQATSWQQVKGIVLNGFNKARSENQGINEVMSELVNTDMGLAQKITAIHEFVARDVRYVSMSEAGHAITPHNVSTTLDRRFGDCKDKSALLLEMLENIGVEAYPVLIATQREMPEAVKVPSTGYFNHVVVCFDYQNTQHCIDATDAYTDWSVVSDWVQGKVSLALHNAPKPETLQKAKYRWKLNAKIDIQLLETGGQIEKQTVAFVGEYASAVRQQIAGATKKERREWLEEVYHDVVNEEATPTFQVNGLHTLPSDVVVESEVEYDPYFDPSEGIVLTEFSPWISSEIEQFEFENTTYSEVFDGFKIVSEMIIRFPDIWSAQSLPADLNLVTEYGSLTREAKRNGTNTIIVKTVAEMPARVISVQEAEQFNAILASFKNNSSVEYTANKVE</sequence>
<evidence type="ECO:0000313" key="3">
    <source>
        <dbReference type="EMBL" id="GAA0858100.1"/>
    </source>
</evidence>
<accession>A0ABP3X2D1</accession>
<dbReference type="Proteomes" id="UP001500359">
    <property type="component" value="Unassembled WGS sequence"/>
</dbReference>
<dbReference type="SUPFAM" id="SSF54001">
    <property type="entry name" value="Cysteine proteinases"/>
    <property type="match status" value="1"/>
</dbReference>
<dbReference type="Pfam" id="PF12969">
    <property type="entry name" value="DUF3857"/>
    <property type="match status" value="1"/>
</dbReference>
<dbReference type="Gene3D" id="3.10.620.30">
    <property type="match status" value="1"/>
</dbReference>
<keyword evidence="4" id="KW-1185">Reference proteome</keyword>